<dbReference type="Proteomes" id="UP000600101">
    <property type="component" value="Unassembled WGS sequence"/>
</dbReference>
<accession>A0A9X0R6J7</accession>
<name>A0A9X0R6J7_9PROT</name>
<comment type="caution">
    <text evidence="1">The sequence shown here is derived from an EMBL/GenBank/DDBJ whole genome shotgun (WGS) entry which is preliminary data.</text>
</comment>
<gene>
    <name evidence="1" type="ORF">H7965_29400</name>
</gene>
<organism evidence="1 2">
    <name type="scientific">Siccirubricoccus deserti</name>
    <dbReference type="NCBI Taxonomy" id="2013562"/>
    <lineage>
        <taxon>Bacteria</taxon>
        <taxon>Pseudomonadati</taxon>
        <taxon>Pseudomonadota</taxon>
        <taxon>Alphaproteobacteria</taxon>
        <taxon>Acetobacterales</taxon>
        <taxon>Roseomonadaceae</taxon>
        <taxon>Siccirubricoccus</taxon>
    </lineage>
</organism>
<protein>
    <submittedName>
        <fullName evidence="1">Uncharacterized protein</fullName>
    </submittedName>
</protein>
<evidence type="ECO:0000313" key="1">
    <source>
        <dbReference type="EMBL" id="MBC4019322.1"/>
    </source>
</evidence>
<evidence type="ECO:0000313" key="2">
    <source>
        <dbReference type="Proteomes" id="UP000600101"/>
    </source>
</evidence>
<reference evidence="1" key="1">
    <citation type="submission" date="2020-08" db="EMBL/GenBank/DDBJ databases">
        <authorList>
            <person name="Hu Y."/>
            <person name="Nguyen S.V."/>
            <person name="Li F."/>
            <person name="Fanning S."/>
        </authorList>
    </citation>
    <scope>NUCLEOTIDE SEQUENCE</scope>
    <source>
        <strain evidence="1">SYSU D8009</strain>
    </source>
</reference>
<keyword evidence="2" id="KW-1185">Reference proteome</keyword>
<proteinExistence type="predicted"/>
<sequence length="124" mass="13505">MAGHVAGWLLHPEDRNGLMAVFPPAYPEVVAHHVTLKSGVPQDFPLPTETEGFVVGMANDGAGVQALVVEIGGRTRRPDGSTYHITWSLGPGRRAVESNDVIRERGWTAAGERHRVRLEPEMFG</sequence>
<dbReference type="AlphaFoldDB" id="A0A9X0R6J7"/>
<dbReference type="EMBL" id="JACOMF010000171">
    <property type="protein sequence ID" value="MBC4019322.1"/>
    <property type="molecule type" value="Genomic_DNA"/>
</dbReference>